<organism evidence="2 3">
    <name type="scientific">Labrys okinawensis</name>
    <dbReference type="NCBI Taxonomy" id="346911"/>
    <lineage>
        <taxon>Bacteria</taxon>
        <taxon>Pseudomonadati</taxon>
        <taxon>Pseudomonadota</taxon>
        <taxon>Alphaproteobacteria</taxon>
        <taxon>Hyphomicrobiales</taxon>
        <taxon>Xanthobacteraceae</taxon>
        <taxon>Labrys</taxon>
    </lineage>
</organism>
<protein>
    <submittedName>
        <fullName evidence="2">Uncharacterized protein</fullName>
    </submittedName>
</protein>
<evidence type="ECO:0000313" key="3">
    <source>
        <dbReference type="Proteomes" id="UP000237682"/>
    </source>
</evidence>
<gene>
    <name evidence="2" type="ORF">C5L14_00420</name>
</gene>
<accession>A0A2S9QIB6</accession>
<comment type="caution">
    <text evidence="2">The sequence shown here is derived from an EMBL/GenBank/DDBJ whole genome shotgun (WGS) entry which is preliminary data.</text>
</comment>
<sequence length="132" mass="14765">MAWGAQSALPEIGEGLVMEKRSTRNEFDISRLLRPAQAFDHPRDVVADPDLTLNEKRAILASWASDACALEATPSLREIRRGRVVPFDDIMDALRALDGDRMNSMSRYGRATRRRRATNGRHSTDEGSPSLQ</sequence>
<evidence type="ECO:0000313" key="2">
    <source>
        <dbReference type="EMBL" id="PRH89096.1"/>
    </source>
</evidence>
<dbReference type="AlphaFoldDB" id="A0A2S9QIB6"/>
<feature type="region of interest" description="Disordered" evidence="1">
    <location>
        <begin position="102"/>
        <end position="132"/>
    </location>
</feature>
<name>A0A2S9QIB6_9HYPH</name>
<dbReference type="EMBL" id="PUEJ01000001">
    <property type="protein sequence ID" value="PRH89096.1"/>
    <property type="molecule type" value="Genomic_DNA"/>
</dbReference>
<feature type="compositionally biased region" description="Basic residues" evidence="1">
    <location>
        <begin position="110"/>
        <end position="119"/>
    </location>
</feature>
<proteinExistence type="predicted"/>
<reference evidence="2 3" key="1">
    <citation type="submission" date="2018-02" db="EMBL/GenBank/DDBJ databases">
        <title>Whole genome sequencing of endophytic bacterium.</title>
        <authorList>
            <person name="Eedara R."/>
            <person name="Podile A.R."/>
        </authorList>
    </citation>
    <scope>NUCLEOTIDE SEQUENCE [LARGE SCALE GENOMIC DNA]</scope>
    <source>
        <strain evidence="2 3">RP1T</strain>
    </source>
</reference>
<evidence type="ECO:0000256" key="1">
    <source>
        <dbReference type="SAM" id="MobiDB-lite"/>
    </source>
</evidence>
<dbReference type="Proteomes" id="UP000237682">
    <property type="component" value="Unassembled WGS sequence"/>
</dbReference>
<keyword evidence="3" id="KW-1185">Reference proteome</keyword>